<organism evidence="1 2">
    <name type="scientific">Glossina palpalis gambiensis</name>
    <dbReference type="NCBI Taxonomy" id="67801"/>
    <lineage>
        <taxon>Eukaryota</taxon>
        <taxon>Metazoa</taxon>
        <taxon>Ecdysozoa</taxon>
        <taxon>Arthropoda</taxon>
        <taxon>Hexapoda</taxon>
        <taxon>Insecta</taxon>
        <taxon>Pterygota</taxon>
        <taxon>Neoptera</taxon>
        <taxon>Endopterygota</taxon>
        <taxon>Diptera</taxon>
        <taxon>Brachycera</taxon>
        <taxon>Muscomorpha</taxon>
        <taxon>Hippoboscoidea</taxon>
        <taxon>Glossinidae</taxon>
        <taxon>Glossina</taxon>
    </lineage>
</organism>
<sequence length="147" mass="17243">MSYKTHICCYTTPLMYFFALRGIRLSQICFGNFHVNFCEISLIREQFSCVPENLSFIKWYVSFDGSILRRLLPTVTTQALRNVNRTSFKMDETNLKITYHKTFSQMITQNIKYKEWESVRSEEISQASKGNKMKDVICLIEGVSIDH</sequence>
<reference evidence="2" key="1">
    <citation type="submission" date="2015-01" db="EMBL/GenBank/DDBJ databases">
        <authorList>
            <person name="Aksoy S."/>
            <person name="Warren W."/>
            <person name="Wilson R.K."/>
        </authorList>
    </citation>
    <scope>NUCLEOTIDE SEQUENCE [LARGE SCALE GENOMIC DNA]</scope>
    <source>
        <strain evidence="2">IAEA</strain>
    </source>
</reference>
<evidence type="ECO:0000313" key="1">
    <source>
        <dbReference type="EnsemblMetazoa" id="GPPI007011-PA"/>
    </source>
</evidence>
<dbReference type="EMBL" id="JXJN01002792">
    <property type="status" value="NOT_ANNOTATED_CDS"/>
    <property type="molecule type" value="Genomic_DNA"/>
</dbReference>
<dbReference type="VEuPathDB" id="VectorBase:GPPI007011"/>
<evidence type="ECO:0000313" key="2">
    <source>
        <dbReference type="Proteomes" id="UP000092460"/>
    </source>
</evidence>
<accession>A0A1B0ASI5</accession>
<name>A0A1B0ASI5_9MUSC</name>
<protein>
    <submittedName>
        <fullName evidence="1">Uncharacterized protein</fullName>
    </submittedName>
</protein>
<dbReference type="EnsemblMetazoa" id="GPPI007011-RA">
    <property type="protein sequence ID" value="GPPI007011-PA"/>
    <property type="gene ID" value="GPPI007011"/>
</dbReference>
<reference evidence="1" key="2">
    <citation type="submission" date="2020-05" db="UniProtKB">
        <authorList>
            <consortium name="EnsemblMetazoa"/>
        </authorList>
    </citation>
    <scope>IDENTIFICATION</scope>
    <source>
        <strain evidence="1">IAEA</strain>
    </source>
</reference>
<dbReference type="Proteomes" id="UP000092460">
    <property type="component" value="Unassembled WGS sequence"/>
</dbReference>
<dbReference type="AlphaFoldDB" id="A0A1B0ASI5"/>
<keyword evidence="2" id="KW-1185">Reference proteome</keyword>
<proteinExistence type="predicted"/>